<gene>
    <name evidence="2" type="ORF">N7496_006327</name>
</gene>
<dbReference type="PANTHER" id="PTHR17630:SF44">
    <property type="entry name" value="PROTEIN AIM2"/>
    <property type="match status" value="1"/>
</dbReference>
<evidence type="ECO:0000259" key="1">
    <source>
        <dbReference type="Pfam" id="PF01738"/>
    </source>
</evidence>
<dbReference type="Gene3D" id="3.40.50.1820">
    <property type="entry name" value="alpha/beta hydrolase"/>
    <property type="match status" value="1"/>
</dbReference>
<proteinExistence type="predicted"/>
<dbReference type="Proteomes" id="UP001147782">
    <property type="component" value="Unassembled WGS sequence"/>
</dbReference>
<accession>A0A9W9S1L6</accession>
<dbReference type="InterPro" id="IPR029058">
    <property type="entry name" value="AB_hydrolase_fold"/>
</dbReference>
<dbReference type="GO" id="GO:0072330">
    <property type="term" value="P:monocarboxylic acid biosynthetic process"/>
    <property type="evidence" value="ECO:0007669"/>
    <property type="project" value="UniProtKB-ARBA"/>
</dbReference>
<dbReference type="EMBL" id="JAPZBS010000005">
    <property type="protein sequence ID" value="KAJ5370235.1"/>
    <property type="molecule type" value="Genomic_DNA"/>
</dbReference>
<dbReference type="GO" id="GO:0016787">
    <property type="term" value="F:hydrolase activity"/>
    <property type="evidence" value="ECO:0007669"/>
    <property type="project" value="InterPro"/>
</dbReference>
<name>A0A9W9S1L6_9EURO</name>
<protein>
    <recommendedName>
        <fullName evidence="1">Dienelactone hydrolase domain-containing protein</fullName>
    </recommendedName>
</protein>
<dbReference type="Pfam" id="PF01738">
    <property type="entry name" value="DLH"/>
    <property type="match status" value="1"/>
</dbReference>
<dbReference type="OrthoDB" id="17560at2759"/>
<sequence>MASNPPSNCCFTGFKHEGTATGEMISIGNISTYIARPKGDDTPQKAVLILSDVFGIFTNSQLIADDFAANGYLAVLPDLFAGDKMDISDFEAGRINIPEWLSRNGPDAIDPRVESVLRYLRESLSVKKIACAGYCFGGKYLARFLKQGKIDIGYTAHPSFITDEELAAIENPLSISAAETDQIFTRELRHKSEEILSETGQHYQLNLFSGVEHGFAIRSDLTKPKNKFGKEQAFLQAIAWFNFELSVYA</sequence>
<keyword evidence="3" id="KW-1185">Reference proteome</keyword>
<evidence type="ECO:0000313" key="2">
    <source>
        <dbReference type="EMBL" id="KAJ5370235.1"/>
    </source>
</evidence>
<dbReference type="GO" id="GO:0017000">
    <property type="term" value="P:antibiotic biosynthetic process"/>
    <property type="evidence" value="ECO:0007669"/>
    <property type="project" value="UniProtKB-ARBA"/>
</dbReference>
<evidence type="ECO:0000313" key="3">
    <source>
        <dbReference type="Proteomes" id="UP001147782"/>
    </source>
</evidence>
<feature type="domain" description="Dienelactone hydrolase" evidence="1">
    <location>
        <begin position="30"/>
        <end position="242"/>
    </location>
</feature>
<reference evidence="2" key="1">
    <citation type="submission" date="2022-11" db="EMBL/GenBank/DDBJ databases">
        <authorList>
            <person name="Petersen C."/>
        </authorList>
    </citation>
    <scope>NUCLEOTIDE SEQUENCE</scope>
    <source>
        <strain evidence="2">IBT 29864</strain>
    </source>
</reference>
<dbReference type="InterPro" id="IPR002925">
    <property type="entry name" value="Dienelactn_hydro"/>
</dbReference>
<dbReference type="SUPFAM" id="SSF53474">
    <property type="entry name" value="alpha/beta-Hydrolases"/>
    <property type="match status" value="1"/>
</dbReference>
<comment type="caution">
    <text evidence="2">The sequence shown here is derived from an EMBL/GenBank/DDBJ whole genome shotgun (WGS) entry which is preliminary data.</text>
</comment>
<dbReference type="GeneID" id="81438435"/>
<organism evidence="2 3">
    <name type="scientific">Penicillium cataractarum</name>
    <dbReference type="NCBI Taxonomy" id="2100454"/>
    <lineage>
        <taxon>Eukaryota</taxon>
        <taxon>Fungi</taxon>
        <taxon>Dikarya</taxon>
        <taxon>Ascomycota</taxon>
        <taxon>Pezizomycotina</taxon>
        <taxon>Eurotiomycetes</taxon>
        <taxon>Eurotiomycetidae</taxon>
        <taxon>Eurotiales</taxon>
        <taxon>Aspergillaceae</taxon>
        <taxon>Penicillium</taxon>
    </lineage>
</organism>
<reference evidence="2" key="2">
    <citation type="journal article" date="2023" name="IMA Fungus">
        <title>Comparative genomic study of the Penicillium genus elucidates a diverse pangenome and 15 lateral gene transfer events.</title>
        <authorList>
            <person name="Petersen C."/>
            <person name="Sorensen T."/>
            <person name="Nielsen M.R."/>
            <person name="Sondergaard T.E."/>
            <person name="Sorensen J.L."/>
            <person name="Fitzpatrick D.A."/>
            <person name="Frisvad J.C."/>
            <person name="Nielsen K.L."/>
        </authorList>
    </citation>
    <scope>NUCLEOTIDE SEQUENCE</scope>
    <source>
        <strain evidence="2">IBT 29864</strain>
    </source>
</reference>
<dbReference type="RefSeq" id="XP_056554669.1">
    <property type="nucleotide sequence ID" value="XM_056699256.1"/>
</dbReference>
<dbReference type="PANTHER" id="PTHR17630">
    <property type="entry name" value="DIENELACTONE HYDROLASE"/>
    <property type="match status" value="1"/>
</dbReference>
<dbReference type="AlphaFoldDB" id="A0A9W9S1L6"/>